<evidence type="ECO:0000313" key="1">
    <source>
        <dbReference type="EMBL" id="OAV93150.1"/>
    </source>
</evidence>
<evidence type="ECO:0000313" key="3">
    <source>
        <dbReference type="Proteomes" id="UP000005240"/>
    </source>
</evidence>
<reference evidence="2 3" key="3">
    <citation type="journal article" date="2017" name="G3 (Bethesda)">
        <title>Comparative analysis highlights variable genome content of wheat rusts and divergence of the mating loci.</title>
        <authorList>
            <person name="Cuomo C.A."/>
            <person name="Bakkeren G."/>
            <person name="Khalil H.B."/>
            <person name="Panwar V."/>
            <person name="Joly D."/>
            <person name="Linning R."/>
            <person name="Sakthikumar S."/>
            <person name="Song X."/>
            <person name="Adiconis X."/>
            <person name="Fan L."/>
            <person name="Goldberg J.M."/>
            <person name="Levin J.Z."/>
            <person name="Young S."/>
            <person name="Zeng Q."/>
            <person name="Anikster Y."/>
            <person name="Bruce M."/>
            <person name="Wang M."/>
            <person name="Yin C."/>
            <person name="McCallum B."/>
            <person name="Szabo L.J."/>
            <person name="Hulbert S."/>
            <person name="Chen X."/>
            <person name="Fellers J.P."/>
        </authorList>
    </citation>
    <scope>NUCLEOTIDE SEQUENCE</scope>
    <source>
        <strain evidence="3">Isolate 1-1 / race 1 (BBBD)</strain>
        <strain evidence="2">isolate 1-1 / race 1 (BBBD)</strain>
    </source>
</reference>
<reference evidence="1" key="2">
    <citation type="submission" date="2016-05" db="EMBL/GenBank/DDBJ databases">
        <title>Comparative analysis highlights variable genome content of wheat rusts and divergence of the mating loci.</title>
        <authorList>
            <person name="Cuomo C.A."/>
            <person name="Bakkeren G."/>
            <person name="Szabo L."/>
            <person name="Khalil H."/>
            <person name="Joly D."/>
            <person name="Goldberg J."/>
            <person name="Young S."/>
            <person name="Zeng Q."/>
            <person name="Fellers J."/>
        </authorList>
    </citation>
    <scope>NUCLEOTIDE SEQUENCE [LARGE SCALE GENOMIC DNA]</scope>
    <source>
        <strain evidence="1">1-1 BBBD Race 1</strain>
    </source>
</reference>
<sequence length="165" mass="18283">MATYQAQCENPIQWRLRDYFACRGVFCCNQADLRVLNSAIGSMHVGPTSTASAAPLAPIAGYEFQDRLPQYRVHAQELPDLIIQLTQDSPLRLTKDVTVLGTGGKLVVYVKGTHARHPSHAYLQYQYPVVVAYASMMTWEGKEDLHVSATMPINADSDGFAGRRP</sequence>
<evidence type="ECO:0000313" key="2">
    <source>
        <dbReference type="EnsemblFungi" id="PTTG_08320-t43_1-p1"/>
    </source>
</evidence>
<reference evidence="2" key="4">
    <citation type="submission" date="2025-05" db="UniProtKB">
        <authorList>
            <consortium name="EnsemblFungi"/>
        </authorList>
    </citation>
    <scope>IDENTIFICATION</scope>
    <source>
        <strain evidence="2">isolate 1-1 / race 1 (BBBD)</strain>
    </source>
</reference>
<keyword evidence="3" id="KW-1185">Reference proteome</keyword>
<dbReference type="VEuPathDB" id="FungiDB:PTTG_08320"/>
<dbReference type="AlphaFoldDB" id="A0A180GKF6"/>
<dbReference type="EnsemblFungi" id="PTTG_08320-t43_1">
    <property type="protein sequence ID" value="PTTG_08320-t43_1-p1"/>
    <property type="gene ID" value="PTTG_08320"/>
</dbReference>
<dbReference type="EMBL" id="ADAS02000054">
    <property type="protein sequence ID" value="OAV93150.1"/>
    <property type="molecule type" value="Genomic_DNA"/>
</dbReference>
<reference evidence="1" key="1">
    <citation type="submission" date="2009-11" db="EMBL/GenBank/DDBJ databases">
        <authorList>
            <consortium name="The Broad Institute Genome Sequencing Platform"/>
            <person name="Ward D."/>
            <person name="Feldgarden M."/>
            <person name="Earl A."/>
            <person name="Young S.K."/>
            <person name="Zeng Q."/>
            <person name="Koehrsen M."/>
            <person name="Alvarado L."/>
            <person name="Berlin A."/>
            <person name="Bochicchio J."/>
            <person name="Borenstein D."/>
            <person name="Chapman S.B."/>
            <person name="Chen Z."/>
            <person name="Engels R."/>
            <person name="Freedman E."/>
            <person name="Gellesch M."/>
            <person name="Goldberg J."/>
            <person name="Griggs A."/>
            <person name="Gujja S."/>
            <person name="Heilman E."/>
            <person name="Heiman D."/>
            <person name="Hepburn T."/>
            <person name="Howarth C."/>
            <person name="Jen D."/>
            <person name="Larson L."/>
            <person name="Lewis B."/>
            <person name="Mehta T."/>
            <person name="Park D."/>
            <person name="Pearson M."/>
            <person name="Roberts A."/>
            <person name="Saif S."/>
            <person name="Shea T."/>
            <person name="Shenoy N."/>
            <person name="Sisk P."/>
            <person name="Stolte C."/>
            <person name="Sykes S."/>
            <person name="Thomson T."/>
            <person name="Walk T."/>
            <person name="White J."/>
            <person name="Yandava C."/>
            <person name="Izard J."/>
            <person name="Baranova O.V."/>
            <person name="Blanton J.M."/>
            <person name="Tanner A.C."/>
            <person name="Dewhirst F.E."/>
            <person name="Haas B."/>
            <person name="Nusbaum C."/>
            <person name="Birren B."/>
        </authorList>
    </citation>
    <scope>NUCLEOTIDE SEQUENCE [LARGE SCALE GENOMIC DNA]</scope>
    <source>
        <strain evidence="1">1-1 BBBD Race 1</strain>
    </source>
</reference>
<accession>A0A180GKF6</accession>
<protein>
    <submittedName>
        <fullName evidence="1 2">Uncharacterized protein</fullName>
    </submittedName>
</protein>
<dbReference type="Proteomes" id="UP000005240">
    <property type="component" value="Unassembled WGS sequence"/>
</dbReference>
<organism evidence="1">
    <name type="scientific">Puccinia triticina (isolate 1-1 / race 1 (BBBD))</name>
    <name type="common">Brown leaf rust fungus</name>
    <dbReference type="NCBI Taxonomy" id="630390"/>
    <lineage>
        <taxon>Eukaryota</taxon>
        <taxon>Fungi</taxon>
        <taxon>Dikarya</taxon>
        <taxon>Basidiomycota</taxon>
        <taxon>Pucciniomycotina</taxon>
        <taxon>Pucciniomycetes</taxon>
        <taxon>Pucciniales</taxon>
        <taxon>Pucciniaceae</taxon>
        <taxon>Puccinia</taxon>
    </lineage>
</organism>
<gene>
    <name evidence="1" type="ORF">PTTG_08320</name>
</gene>
<proteinExistence type="predicted"/>
<name>A0A180GKF6_PUCT1</name>